<keyword evidence="2" id="KW-0732">Signal</keyword>
<organism evidence="3 4">
    <name type="scientific">Alistipes communis</name>
    <dbReference type="NCBI Taxonomy" id="2585118"/>
    <lineage>
        <taxon>Bacteria</taxon>
        <taxon>Pseudomonadati</taxon>
        <taxon>Bacteroidota</taxon>
        <taxon>Bacteroidia</taxon>
        <taxon>Bacteroidales</taxon>
        <taxon>Rikenellaceae</taxon>
        <taxon>Alistipes</taxon>
    </lineage>
</organism>
<name>A0A4Y1WV08_9BACT</name>
<keyword evidence="4" id="KW-1185">Reference proteome</keyword>
<dbReference type="RefSeq" id="WP_193556947.1">
    <property type="nucleotide sequence ID" value="NZ_AP019739.1"/>
</dbReference>
<sequence length="177" mass="19121">MKTIFSILLLSLAAATAAEAQSLEAFKQRLVEPDSGARVEIHEAPDAAAAFSAASRSAAEKRHSGWRINLYTSNGQNARFEAEEVKKSFEESFPGVSVDMVYDIPYFKVSAGRCVTSEEAIMLLERVRAKFPKAFLMRETLTAADLLEENPEAAAPQSPDGTEDVPAAEPAAATPDE</sequence>
<proteinExistence type="predicted"/>
<feature type="compositionally biased region" description="Low complexity" evidence="1">
    <location>
        <begin position="164"/>
        <end position="177"/>
    </location>
</feature>
<feature type="signal peptide" evidence="2">
    <location>
        <begin position="1"/>
        <end position="20"/>
    </location>
</feature>
<dbReference type="EMBL" id="AP019735">
    <property type="protein sequence ID" value="BBL04109.1"/>
    <property type="molecule type" value="Genomic_DNA"/>
</dbReference>
<gene>
    <name evidence="3" type="ORF">A5CBH24_14220</name>
</gene>
<evidence type="ECO:0000256" key="2">
    <source>
        <dbReference type="SAM" id="SignalP"/>
    </source>
</evidence>
<evidence type="ECO:0000313" key="3">
    <source>
        <dbReference type="EMBL" id="BBL04109.1"/>
    </source>
</evidence>
<reference evidence="4" key="1">
    <citation type="submission" date="2019-06" db="EMBL/GenBank/DDBJ databases">
        <title>Alistipes onderdonkii subsp. vulgaris subsp. nov., Alistipes dispar sp. nov. and Alistipes communis sp. nov., isolated from human faeces, and creation of Alistipes onderdonkii subsp. onderdonkii subsp. nov.</title>
        <authorList>
            <person name="Sakamoto M."/>
            <person name="Ikeyama N."/>
            <person name="Ogata Y."/>
            <person name="Suda W."/>
            <person name="Iino T."/>
            <person name="Hattori M."/>
            <person name="Ohkuma M."/>
        </authorList>
    </citation>
    <scope>NUCLEOTIDE SEQUENCE [LARGE SCALE GENOMIC DNA]</scope>
    <source>
        <strain evidence="4">5CBH24</strain>
    </source>
</reference>
<dbReference type="Proteomes" id="UP000318946">
    <property type="component" value="Chromosome"/>
</dbReference>
<protein>
    <recommendedName>
        <fullName evidence="5">SPOR domain-containing protein</fullName>
    </recommendedName>
</protein>
<evidence type="ECO:0008006" key="5">
    <source>
        <dbReference type="Google" id="ProtNLM"/>
    </source>
</evidence>
<accession>A0A4Y1WV08</accession>
<dbReference type="AlphaFoldDB" id="A0A4Y1WV08"/>
<feature type="region of interest" description="Disordered" evidence="1">
    <location>
        <begin position="146"/>
        <end position="177"/>
    </location>
</feature>
<dbReference type="KEGG" id="acou:A5CBH24_14220"/>
<feature type="chain" id="PRO_5021285851" description="SPOR domain-containing protein" evidence="2">
    <location>
        <begin position="21"/>
        <end position="177"/>
    </location>
</feature>
<evidence type="ECO:0000256" key="1">
    <source>
        <dbReference type="SAM" id="MobiDB-lite"/>
    </source>
</evidence>
<evidence type="ECO:0000313" key="4">
    <source>
        <dbReference type="Proteomes" id="UP000318946"/>
    </source>
</evidence>